<dbReference type="InterPro" id="IPR015797">
    <property type="entry name" value="NUDIX_hydrolase-like_dom_sf"/>
</dbReference>
<dbReference type="SUPFAM" id="SSF55811">
    <property type="entry name" value="Nudix"/>
    <property type="match status" value="1"/>
</dbReference>
<dbReference type="PANTHER" id="PTHR43736:SF4">
    <property type="entry name" value="SLR1690 PROTEIN"/>
    <property type="match status" value="1"/>
</dbReference>
<evidence type="ECO:0000259" key="1">
    <source>
        <dbReference type="Pfam" id="PF00293"/>
    </source>
</evidence>
<dbReference type="InterPro" id="IPR000086">
    <property type="entry name" value="NUDIX_hydrolase_dom"/>
</dbReference>
<dbReference type="InterPro" id="IPR054105">
    <property type="entry name" value="WHD_NrtR"/>
</dbReference>
<keyword evidence="4" id="KW-1185">Reference proteome</keyword>
<dbReference type="EMBL" id="LT605205">
    <property type="protein sequence ID" value="SCD19730.1"/>
    <property type="molecule type" value="Genomic_DNA"/>
</dbReference>
<dbReference type="CDD" id="cd18873">
    <property type="entry name" value="NUDIX_NadM_like"/>
    <property type="match status" value="1"/>
</dbReference>
<dbReference type="Pfam" id="PF00293">
    <property type="entry name" value="NUDIX"/>
    <property type="match status" value="1"/>
</dbReference>
<gene>
    <name evidence="3" type="ORF">PSM36_0904</name>
</gene>
<dbReference type="SUPFAM" id="SSF46785">
    <property type="entry name" value="Winged helix' DNA-binding domain"/>
    <property type="match status" value="1"/>
</dbReference>
<dbReference type="AlphaFoldDB" id="A0A1R3SXP8"/>
<name>A0A1R3SXP8_9BACT</name>
<reference evidence="3 4" key="1">
    <citation type="submission" date="2016-08" db="EMBL/GenBank/DDBJ databases">
        <authorList>
            <person name="Seilhamer J.J."/>
        </authorList>
    </citation>
    <scope>NUCLEOTIDE SEQUENCE [LARGE SCALE GENOMIC DNA]</scope>
    <source>
        <strain evidence="3">M3/6</strain>
    </source>
</reference>
<sequence length="262" mass="30906">MIIVCSGITYIQIQEIGEIYCTFAQNTKKEIFLMAPFYIEQEKFLLSVDCIILGFKKGKLYLLISKRKFEPLKNQDTLMGGFLRSDENLEDTVSRVLYEYTGIKDVYMEQVGTYGSIHRDEGERVISVAYYALINLELFDEELCKKHNARWEELDKVGKLIFDHNQMLEDTIEILRRKAATQPLGFNLLPEKFTLPQLQSLYEAIYQTTLDKRNFRKRILEMDILEKQGDKDKSTSKRGAFYYKFNKEKYDQLLQKGYYFSL</sequence>
<accession>A0A1R3SXP8</accession>
<dbReference type="PANTHER" id="PTHR43736">
    <property type="entry name" value="ADP-RIBOSE PYROPHOSPHATASE"/>
    <property type="match status" value="1"/>
</dbReference>
<dbReference type="Pfam" id="PF21906">
    <property type="entry name" value="WHD_NrtR"/>
    <property type="match status" value="1"/>
</dbReference>
<dbReference type="InterPro" id="IPR036390">
    <property type="entry name" value="WH_DNA-bd_sf"/>
</dbReference>
<feature type="domain" description="NrtR DNA-binding winged helix" evidence="2">
    <location>
        <begin position="185"/>
        <end position="245"/>
    </location>
</feature>
<dbReference type="STRING" id="1642647.PSM36_0904"/>
<dbReference type="Proteomes" id="UP000187464">
    <property type="component" value="Chromosome I"/>
</dbReference>
<evidence type="ECO:0000313" key="3">
    <source>
        <dbReference type="EMBL" id="SCD19730.1"/>
    </source>
</evidence>
<dbReference type="Gene3D" id="1.10.10.10">
    <property type="entry name" value="Winged helix-like DNA-binding domain superfamily/Winged helix DNA-binding domain"/>
    <property type="match status" value="1"/>
</dbReference>
<protein>
    <submittedName>
        <fullName evidence="3">ADP-ribose pyrophosphatase YjhB</fullName>
    </submittedName>
</protein>
<dbReference type="KEGG" id="psac:PSM36_0904"/>
<feature type="domain" description="Nudix hydrolase" evidence="1">
    <location>
        <begin position="46"/>
        <end position="166"/>
    </location>
</feature>
<evidence type="ECO:0000259" key="2">
    <source>
        <dbReference type="Pfam" id="PF21906"/>
    </source>
</evidence>
<evidence type="ECO:0000313" key="4">
    <source>
        <dbReference type="Proteomes" id="UP000187464"/>
    </source>
</evidence>
<dbReference type="InterPro" id="IPR036388">
    <property type="entry name" value="WH-like_DNA-bd_sf"/>
</dbReference>
<proteinExistence type="predicted"/>
<organism evidence="3 4">
    <name type="scientific">Proteiniphilum saccharofermentans</name>
    <dbReference type="NCBI Taxonomy" id="1642647"/>
    <lineage>
        <taxon>Bacteria</taxon>
        <taxon>Pseudomonadati</taxon>
        <taxon>Bacteroidota</taxon>
        <taxon>Bacteroidia</taxon>
        <taxon>Bacteroidales</taxon>
        <taxon>Dysgonomonadaceae</taxon>
        <taxon>Proteiniphilum</taxon>
    </lineage>
</organism>
<dbReference type="Gene3D" id="3.90.79.10">
    <property type="entry name" value="Nucleoside Triphosphate Pyrophosphohydrolase"/>
    <property type="match status" value="1"/>
</dbReference>